<evidence type="ECO:0000313" key="2">
    <source>
        <dbReference type="Proteomes" id="UP000789366"/>
    </source>
</evidence>
<proteinExistence type="predicted"/>
<comment type="caution">
    <text evidence="1">The sequence shown here is derived from an EMBL/GenBank/DDBJ whole genome shotgun (WGS) entry which is preliminary data.</text>
</comment>
<feature type="non-terminal residue" evidence="1">
    <location>
        <position position="1"/>
    </location>
</feature>
<name>A0ACA9MKG9_9GLOM</name>
<organism evidence="1 2">
    <name type="scientific">Cetraspora pellucida</name>
    <dbReference type="NCBI Taxonomy" id="1433469"/>
    <lineage>
        <taxon>Eukaryota</taxon>
        <taxon>Fungi</taxon>
        <taxon>Fungi incertae sedis</taxon>
        <taxon>Mucoromycota</taxon>
        <taxon>Glomeromycotina</taxon>
        <taxon>Glomeromycetes</taxon>
        <taxon>Diversisporales</taxon>
        <taxon>Gigasporaceae</taxon>
        <taxon>Cetraspora</taxon>
    </lineage>
</organism>
<dbReference type="Proteomes" id="UP000789366">
    <property type="component" value="Unassembled WGS sequence"/>
</dbReference>
<keyword evidence="2" id="KW-1185">Reference proteome</keyword>
<feature type="non-terminal residue" evidence="1">
    <location>
        <position position="88"/>
    </location>
</feature>
<dbReference type="EMBL" id="CAJVPW010008797">
    <property type="protein sequence ID" value="CAG8597277.1"/>
    <property type="molecule type" value="Genomic_DNA"/>
</dbReference>
<sequence length="88" mass="9756">MGNGLCPSDNRDQQRGTFNSHSGNGRNRNGGRNNNGGDNNGNRNKRAEATATDLKDHFNLFGSVYKVIIEMAEYNGVDRSLEQHLFTL</sequence>
<gene>
    <name evidence="1" type="ORF">SPELUC_LOCUS6975</name>
</gene>
<reference evidence="1" key="1">
    <citation type="submission" date="2021-06" db="EMBL/GenBank/DDBJ databases">
        <authorList>
            <person name="Kallberg Y."/>
            <person name="Tangrot J."/>
            <person name="Rosling A."/>
        </authorList>
    </citation>
    <scope>NUCLEOTIDE SEQUENCE</scope>
    <source>
        <strain evidence="1">28 12/20/2015</strain>
    </source>
</reference>
<accession>A0ACA9MKG9</accession>
<evidence type="ECO:0000313" key="1">
    <source>
        <dbReference type="EMBL" id="CAG8597277.1"/>
    </source>
</evidence>
<protein>
    <submittedName>
        <fullName evidence="1">10828_t:CDS:1</fullName>
    </submittedName>
</protein>